<evidence type="ECO:0000313" key="1">
    <source>
        <dbReference type="EMBL" id="TFB05749.1"/>
    </source>
</evidence>
<evidence type="ECO:0000313" key="2">
    <source>
        <dbReference type="Proteomes" id="UP001642720"/>
    </source>
</evidence>
<dbReference type="EMBL" id="PPTA01000002">
    <property type="protein sequence ID" value="TFB05749.1"/>
    <property type="molecule type" value="Genomic_DNA"/>
</dbReference>
<dbReference type="Proteomes" id="UP001642720">
    <property type="component" value="Unassembled WGS sequence"/>
</dbReference>
<dbReference type="RefSeq" id="XP_073561950.1">
    <property type="nucleotide sequence ID" value="XM_073699372.1"/>
</dbReference>
<organism evidence="1 2">
    <name type="scientific">Trichoderma ghanense</name>
    <dbReference type="NCBI Taxonomy" id="65468"/>
    <lineage>
        <taxon>Eukaryota</taxon>
        <taxon>Fungi</taxon>
        <taxon>Dikarya</taxon>
        <taxon>Ascomycota</taxon>
        <taxon>Pezizomycotina</taxon>
        <taxon>Sordariomycetes</taxon>
        <taxon>Hypocreomycetidae</taxon>
        <taxon>Hypocreales</taxon>
        <taxon>Hypocreaceae</taxon>
        <taxon>Trichoderma</taxon>
    </lineage>
</organism>
<keyword evidence="2" id="KW-1185">Reference proteome</keyword>
<reference evidence="1 2" key="1">
    <citation type="submission" date="2018-01" db="EMBL/GenBank/DDBJ databases">
        <title>Genome characterization of the sugarcane-associated fungus Trichoderma ghanense CCMA-1212 and their application in lignocelulose bioconversion.</title>
        <authorList>
            <person name="Steindorff A.S."/>
            <person name="Mendes T.D."/>
            <person name="Vilela E.S.D."/>
            <person name="Rodrigues D.S."/>
            <person name="Formighieri E.F."/>
            <person name="Melo I.S."/>
            <person name="Favaro L.C.L."/>
        </authorList>
    </citation>
    <scope>NUCLEOTIDE SEQUENCE [LARGE SCALE GENOMIC DNA]</scope>
    <source>
        <strain evidence="1 2">CCMA-1212</strain>
    </source>
</reference>
<comment type="caution">
    <text evidence="1">The sequence shown here is derived from an EMBL/GenBank/DDBJ whole genome shotgun (WGS) entry which is preliminary data.</text>
</comment>
<sequence>MKCLRSKKRRSVLRVNVVITANFGLNTRASSRAERTLSPPKIRKLWISASDGRLFDEIHLM</sequence>
<protein>
    <submittedName>
        <fullName evidence="1">Uncharacterized protein</fullName>
    </submittedName>
</protein>
<proteinExistence type="predicted"/>
<accession>A0ABY2HCP2</accession>
<name>A0ABY2HCP2_9HYPO</name>
<gene>
    <name evidence="1" type="ORF">CCMA1212_001967</name>
</gene>
<dbReference type="GeneID" id="300573822"/>